<sequence length="199" mass="22886">MDLAKEYPKNLYIGIDISEMFPSEVERPSSATFIKANLLDGLPFENNSFDFVYQRFLGISLTEVQWKVKVIPELVRVLKPGGWIEIMEYDLIWFSLGPKTNVMLTKLKNKLQEYGINVIMSRKISELLKANNVHNVETISKSIPLGDWGGKLGRASLDMTPEEYDDCLEGSAREINEYKSYTMSHRYSMLVRYTLLTTL</sequence>
<accession>A0ACA9KHQ6</accession>
<proteinExistence type="predicted"/>
<dbReference type="EMBL" id="CAJVPT010002038">
    <property type="protein sequence ID" value="CAG8473823.1"/>
    <property type="molecule type" value="Genomic_DNA"/>
</dbReference>
<gene>
    <name evidence="1" type="ORF">ACOLOM_LOCUS1707</name>
</gene>
<protein>
    <submittedName>
        <fullName evidence="1">3681_t:CDS:1</fullName>
    </submittedName>
</protein>
<organism evidence="1 2">
    <name type="scientific">Acaulospora colombiana</name>
    <dbReference type="NCBI Taxonomy" id="27376"/>
    <lineage>
        <taxon>Eukaryota</taxon>
        <taxon>Fungi</taxon>
        <taxon>Fungi incertae sedis</taxon>
        <taxon>Mucoromycota</taxon>
        <taxon>Glomeromycotina</taxon>
        <taxon>Glomeromycetes</taxon>
        <taxon>Diversisporales</taxon>
        <taxon>Acaulosporaceae</taxon>
        <taxon>Acaulospora</taxon>
    </lineage>
</organism>
<reference evidence="1" key="1">
    <citation type="submission" date="2021-06" db="EMBL/GenBank/DDBJ databases">
        <authorList>
            <person name="Kallberg Y."/>
            <person name="Tangrot J."/>
            <person name="Rosling A."/>
        </authorList>
    </citation>
    <scope>NUCLEOTIDE SEQUENCE</scope>
    <source>
        <strain evidence="1">CL356</strain>
    </source>
</reference>
<name>A0ACA9KHQ6_9GLOM</name>
<evidence type="ECO:0000313" key="2">
    <source>
        <dbReference type="Proteomes" id="UP000789525"/>
    </source>
</evidence>
<comment type="caution">
    <text evidence="1">The sequence shown here is derived from an EMBL/GenBank/DDBJ whole genome shotgun (WGS) entry which is preliminary data.</text>
</comment>
<evidence type="ECO:0000313" key="1">
    <source>
        <dbReference type="EMBL" id="CAG8473823.1"/>
    </source>
</evidence>
<dbReference type="Proteomes" id="UP000789525">
    <property type="component" value="Unassembled WGS sequence"/>
</dbReference>
<keyword evidence="2" id="KW-1185">Reference proteome</keyword>